<gene>
    <name evidence="5" type="ORF">ACFOUV_15405</name>
</gene>
<dbReference type="InterPro" id="IPR011711">
    <property type="entry name" value="GntR_C"/>
</dbReference>
<dbReference type="Proteomes" id="UP001595772">
    <property type="component" value="Unassembled WGS sequence"/>
</dbReference>
<organism evidence="5 6">
    <name type="scientific">Oceanobacillus longus</name>
    <dbReference type="NCBI Taxonomy" id="930120"/>
    <lineage>
        <taxon>Bacteria</taxon>
        <taxon>Bacillati</taxon>
        <taxon>Bacillota</taxon>
        <taxon>Bacilli</taxon>
        <taxon>Bacillales</taxon>
        <taxon>Bacillaceae</taxon>
        <taxon>Oceanobacillus</taxon>
    </lineage>
</organism>
<evidence type="ECO:0000313" key="6">
    <source>
        <dbReference type="Proteomes" id="UP001595772"/>
    </source>
</evidence>
<dbReference type="EMBL" id="JBHSAO010000011">
    <property type="protein sequence ID" value="MFC4025181.1"/>
    <property type="molecule type" value="Genomic_DNA"/>
</dbReference>
<dbReference type="Gene3D" id="1.20.120.530">
    <property type="entry name" value="GntR ligand-binding domain-like"/>
    <property type="match status" value="1"/>
</dbReference>
<dbReference type="RefSeq" id="WP_379497672.1">
    <property type="nucleotide sequence ID" value="NZ_JBHSAO010000011.1"/>
</dbReference>
<name>A0ABV8H1X9_9BACI</name>
<proteinExistence type="predicted"/>
<evidence type="ECO:0000259" key="4">
    <source>
        <dbReference type="PROSITE" id="PS50949"/>
    </source>
</evidence>
<evidence type="ECO:0000256" key="1">
    <source>
        <dbReference type="ARBA" id="ARBA00023015"/>
    </source>
</evidence>
<dbReference type="InterPro" id="IPR036390">
    <property type="entry name" value="WH_DNA-bd_sf"/>
</dbReference>
<dbReference type="Pfam" id="PF07729">
    <property type="entry name" value="FCD"/>
    <property type="match status" value="1"/>
</dbReference>
<dbReference type="PROSITE" id="PS50949">
    <property type="entry name" value="HTH_GNTR"/>
    <property type="match status" value="1"/>
</dbReference>
<dbReference type="SUPFAM" id="SSF46785">
    <property type="entry name" value="Winged helix' DNA-binding domain"/>
    <property type="match status" value="1"/>
</dbReference>
<comment type="caution">
    <text evidence="5">The sequence shown here is derived from an EMBL/GenBank/DDBJ whole genome shotgun (WGS) entry which is preliminary data.</text>
</comment>
<keyword evidence="1" id="KW-0805">Transcription regulation</keyword>
<dbReference type="InterPro" id="IPR036388">
    <property type="entry name" value="WH-like_DNA-bd_sf"/>
</dbReference>
<evidence type="ECO:0000256" key="2">
    <source>
        <dbReference type="ARBA" id="ARBA00023125"/>
    </source>
</evidence>
<dbReference type="InterPro" id="IPR000524">
    <property type="entry name" value="Tscrpt_reg_HTH_GntR"/>
</dbReference>
<sequence>MLTIKKSTMSNQVLLYLRKEIMLHKLKDGYHLKESEIAAQLNVSRGPIREALTQLQKENLVEKRLNGRTVVGKFERKDIEDLYNSRILLEKAALAETNMKTFHQHLDKFYDYIKLMEDPNVKNDDETDLAFHELIIQLPANKTLQQLWSSLNGITLTLMDITNEYLSLRQEAAINEHIAIIENMERGKVRDAQQALETHLTRAANHFMNAVNDITLGGEVNND</sequence>
<evidence type="ECO:0000256" key="3">
    <source>
        <dbReference type="ARBA" id="ARBA00023163"/>
    </source>
</evidence>
<reference evidence="6" key="1">
    <citation type="journal article" date="2019" name="Int. J. Syst. Evol. Microbiol.">
        <title>The Global Catalogue of Microorganisms (GCM) 10K type strain sequencing project: providing services to taxonomists for standard genome sequencing and annotation.</title>
        <authorList>
            <consortium name="The Broad Institute Genomics Platform"/>
            <consortium name="The Broad Institute Genome Sequencing Center for Infectious Disease"/>
            <person name="Wu L."/>
            <person name="Ma J."/>
        </authorList>
    </citation>
    <scope>NUCLEOTIDE SEQUENCE [LARGE SCALE GENOMIC DNA]</scope>
    <source>
        <strain evidence="6">IBRC-M 10703</strain>
    </source>
</reference>
<dbReference type="CDD" id="cd07377">
    <property type="entry name" value="WHTH_GntR"/>
    <property type="match status" value="1"/>
</dbReference>
<protein>
    <submittedName>
        <fullName evidence="5">GntR family transcriptional regulator</fullName>
    </submittedName>
</protein>
<dbReference type="SMART" id="SM00895">
    <property type="entry name" value="FCD"/>
    <property type="match status" value="1"/>
</dbReference>
<keyword evidence="3" id="KW-0804">Transcription</keyword>
<accession>A0ABV8H1X9</accession>
<dbReference type="SUPFAM" id="SSF48008">
    <property type="entry name" value="GntR ligand-binding domain-like"/>
    <property type="match status" value="1"/>
</dbReference>
<keyword evidence="6" id="KW-1185">Reference proteome</keyword>
<dbReference type="SMART" id="SM00345">
    <property type="entry name" value="HTH_GNTR"/>
    <property type="match status" value="1"/>
</dbReference>
<dbReference type="Pfam" id="PF00392">
    <property type="entry name" value="GntR"/>
    <property type="match status" value="1"/>
</dbReference>
<keyword evidence="2" id="KW-0238">DNA-binding</keyword>
<evidence type="ECO:0000313" key="5">
    <source>
        <dbReference type="EMBL" id="MFC4025181.1"/>
    </source>
</evidence>
<dbReference type="Gene3D" id="1.10.10.10">
    <property type="entry name" value="Winged helix-like DNA-binding domain superfamily/Winged helix DNA-binding domain"/>
    <property type="match status" value="1"/>
</dbReference>
<feature type="domain" description="HTH gntR-type" evidence="4">
    <location>
        <begin position="7"/>
        <end position="74"/>
    </location>
</feature>
<dbReference type="PANTHER" id="PTHR43537:SF24">
    <property type="entry name" value="GLUCONATE OPERON TRANSCRIPTIONAL REPRESSOR"/>
    <property type="match status" value="1"/>
</dbReference>
<dbReference type="InterPro" id="IPR008920">
    <property type="entry name" value="TF_FadR/GntR_C"/>
</dbReference>
<dbReference type="PANTHER" id="PTHR43537">
    <property type="entry name" value="TRANSCRIPTIONAL REGULATOR, GNTR FAMILY"/>
    <property type="match status" value="1"/>
</dbReference>